<sequence>MCKEILRAQTDAYKAAVSSKTELLKRGMDNHSSTGGAGIETSLDIYPGILLTK</sequence>
<dbReference type="EMBL" id="LS423452">
    <property type="protein sequence ID" value="SPS05626.1"/>
    <property type="molecule type" value="Genomic_DNA"/>
</dbReference>
<evidence type="ECO:0000313" key="1">
    <source>
        <dbReference type="EMBL" id="SPS05626.1"/>
    </source>
</evidence>
<reference evidence="1" key="1">
    <citation type="submission" date="2018-05" db="EMBL/GenBank/DDBJ databases">
        <authorList>
            <person name="Lanie J.A."/>
            <person name="Ng W.-L."/>
            <person name="Kazmierczak K.M."/>
            <person name="Andrzejewski T.M."/>
            <person name="Davidsen T.M."/>
            <person name="Wayne K.J."/>
            <person name="Tettelin H."/>
            <person name="Glass J.I."/>
            <person name="Rusch D."/>
            <person name="Podicherti R."/>
            <person name="Tsui H.-C.T."/>
            <person name="Winkler M.E."/>
        </authorList>
    </citation>
    <scope>NUCLEOTIDE SEQUENCE</scope>
    <source>
        <strain evidence="1">KNB</strain>
    </source>
</reference>
<accession>A0A2X0SIH3</accession>
<dbReference type="AlphaFoldDB" id="A0A2X0SIH3"/>
<gene>
    <name evidence="1" type="ORF">NITFAB_1216</name>
</gene>
<name>A0A2X0SIH3_9PROT</name>
<protein>
    <submittedName>
        <fullName evidence="1">Uncharacterized protein</fullName>
    </submittedName>
</protein>
<organism evidence="1">
    <name type="scientific">Candidatus Nitrotoga fabula</name>
    <dbReference type="NCBI Taxonomy" id="2182327"/>
    <lineage>
        <taxon>Bacteria</taxon>
        <taxon>Pseudomonadati</taxon>
        <taxon>Pseudomonadota</taxon>
        <taxon>Betaproteobacteria</taxon>
        <taxon>Nitrosomonadales</taxon>
        <taxon>Gallionellaceae</taxon>
        <taxon>Candidatus Nitrotoga</taxon>
    </lineage>
</organism>
<proteinExistence type="predicted"/>